<gene>
    <name evidence="5" type="ORF">KUTeg_017266</name>
</gene>
<evidence type="ECO:0000256" key="3">
    <source>
        <dbReference type="ARBA" id="ARBA00038329"/>
    </source>
</evidence>
<protein>
    <recommendedName>
        <fullName evidence="4">MEIOB-like N-terminal domain-containing protein</fullName>
    </recommendedName>
</protein>
<accession>A0ABQ9ENJ6</accession>
<name>A0ABQ9ENJ6_TEGGR</name>
<feature type="domain" description="MEIOB-like N-terminal" evidence="4">
    <location>
        <begin position="101"/>
        <end position="235"/>
    </location>
</feature>
<feature type="non-terminal residue" evidence="5">
    <location>
        <position position="469"/>
    </location>
</feature>
<dbReference type="InterPro" id="IPR052469">
    <property type="entry name" value="MEIOB"/>
</dbReference>
<sequence length="469" mass="52566">MQTQPNDTHEAELLKEIEQKQNRNSECLSSCLVTEVIHVVAMSWSGRFSDFTGSYNSLRNYNQNSFIYNGHSGSNHGNFIITKIEDANTGISNITLNIQTKASLEKRNIVGIVLSKEAPKSVFSKKNPGTERYLLNFVVRDSPAYFASITCWGSELFVKDLASNFSVGDIGMIERIIFYFKNLLIGEVQFFLNYAIEFDIPFHFSISENHSNVSLFSGPDGEIENYKSLLQVPTKANNDYYTLDDVIANGQNLHGEHINLLAVVKKIGLAKDITTKNGKQTKRCEMKLMDETCPSFALILFSFRLAVSISDSSSIAVVFIADVRVSYDDFRKTMTATADSKTIITVNPDTLEAHVETITDVYNIAEIKHLQQELGSQFKPTQYGISYAFITQFDIDTDDKCRQLVFEDKGYMCTNPDCTQGAIYMFDPVLDASMYTTEYSISLSISDHTGSIMPCHLDPSIAEQILGVK</sequence>
<comment type="caution">
    <text evidence="5">The sequence shown here is derived from an EMBL/GenBank/DDBJ whole genome shotgun (WGS) entry which is preliminary data.</text>
</comment>
<evidence type="ECO:0000256" key="1">
    <source>
        <dbReference type="ARBA" id="ARBA00023125"/>
    </source>
</evidence>
<keyword evidence="2" id="KW-0469">Meiosis</keyword>
<dbReference type="Gene3D" id="2.40.50.140">
    <property type="entry name" value="Nucleic acid-binding proteins"/>
    <property type="match status" value="2"/>
</dbReference>
<proteinExistence type="inferred from homology"/>
<dbReference type="SUPFAM" id="SSF50249">
    <property type="entry name" value="Nucleic acid-binding proteins"/>
    <property type="match status" value="2"/>
</dbReference>
<reference evidence="5 6" key="1">
    <citation type="submission" date="2022-12" db="EMBL/GenBank/DDBJ databases">
        <title>Chromosome-level genome of Tegillarca granosa.</title>
        <authorList>
            <person name="Kim J."/>
        </authorList>
    </citation>
    <scope>NUCLEOTIDE SEQUENCE [LARGE SCALE GENOMIC DNA]</scope>
    <source>
        <strain evidence="5">Teg-2019</strain>
        <tissue evidence="5">Adductor muscle</tissue>
    </source>
</reference>
<evidence type="ECO:0000313" key="6">
    <source>
        <dbReference type="Proteomes" id="UP001217089"/>
    </source>
</evidence>
<evidence type="ECO:0000313" key="5">
    <source>
        <dbReference type="EMBL" id="KAJ8305187.1"/>
    </source>
</evidence>
<comment type="similarity">
    <text evidence="3">Belongs to the MEIOB family.</text>
</comment>
<keyword evidence="1" id="KW-0238">DNA-binding</keyword>
<organism evidence="5 6">
    <name type="scientific">Tegillarca granosa</name>
    <name type="common">Malaysian cockle</name>
    <name type="synonym">Anadara granosa</name>
    <dbReference type="NCBI Taxonomy" id="220873"/>
    <lineage>
        <taxon>Eukaryota</taxon>
        <taxon>Metazoa</taxon>
        <taxon>Spiralia</taxon>
        <taxon>Lophotrochozoa</taxon>
        <taxon>Mollusca</taxon>
        <taxon>Bivalvia</taxon>
        <taxon>Autobranchia</taxon>
        <taxon>Pteriomorphia</taxon>
        <taxon>Arcoida</taxon>
        <taxon>Arcoidea</taxon>
        <taxon>Arcidae</taxon>
        <taxon>Tegillarca</taxon>
    </lineage>
</organism>
<dbReference type="Pfam" id="PF24903">
    <property type="entry name" value="OB_MEIOB_N"/>
    <property type="match status" value="1"/>
</dbReference>
<dbReference type="InterPro" id="IPR056880">
    <property type="entry name" value="OB_MEIOB_N"/>
</dbReference>
<dbReference type="PANTHER" id="PTHR21166">
    <property type="entry name" value="CELL DIVISION CONTROL PROTEIN 24 OB DOMAIN-CONTAINING PROTEIN-RELATED"/>
    <property type="match status" value="1"/>
</dbReference>
<dbReference type="EMBL" id="JARBDR010000837">
    <property type="protein sequence ID" value="KAJ8305187.1"/>
    <property type="molecule type" value="Genomic_DNA"/>
</dbReference>
<dbReference type="Proteomes" id="UP001217089">
    <property type="component" value="Unassembled WGS sequence"/>
</dbReference>
<evidence type="ECO:0000259" key="4">
    <source>
        <dbReference type="Pfam" id="PF24903"/>
    </source>
</evidence>
<keyword evidence="6" id="KW-1185">Reference proteome</keyword>
<dbReference type="InterPro" id="IPR012340">
    <property type="entry name" value="NA-bd_OB-fold"/>
</dbReference>
<evidence type="ECO:0000256" key="2">
    <source>
        <dbReference type="ARBA" id="ARBA00023254"/>
    </source>
</evidence>
<dbReference type="PANTHER" id="PTHR21166:SF2">
    <property type="entry name" value="CELL DIVISION CONTROL PROTEIN 24 OB DOMAIN-CONTAINING PROTEIN-RELATED"/>
    <property type="match status" value="1"/>
</dbReference>